<dbReference type="OMA" id="PRVEYDI"/>
<evidence type="ECO:0000313" key="1">
    <source>
        <dbReference type="EMBL" id="KMZ61767.1"/>
    </source>
</evidence>
<dbReference type="PANTHER" id="PTHR48152">
    <property type="entry name" value="F1C9.34 PROTEIN"/>
    <property type="match status" value="1"/>
</dbReference>
<evidence type="ECO:0000313" key="2">
    <source>
        <dbReference type="Proteomes" id="UP000036987"/>
    </source>
</evidence>
<dbReference type="Pfam" id="PF06101">
    <property type="entry name" value="Vps62"/>
    <property type="match status" value="1"/>
</dbReference>
<comment type="caution">
    <text evidence="1">The sequence shown here is derived from an EMBL/GenBank/DDBJ whole genome shotgun (WGS) entry which is preliminary data.</text>
</comment>
<dbReference type="PANTHER" id="PTHR48152:SF3">
    <property type="entry name" value="DUF946 FAMILY PROTEIN (DUF946)"/>
    <property type="match status" value="1"/>
</dbReference>
<gene>
    <name evidence="1" type="ORF">ZOSMA_4G00520</name>
</gene>
<evidence type="ECO:0008006" key="3">
    <source>
        <dbReference type="Google" id="ProtNLM"/>
    </source>
</evidence>
<keyword evidence="2" id="KW-1185">Reference proteome</keyword>
<proteinExistence type="predicted"/>
<sequence>MNPDRSFEKITIPNSTMERRTNRLPFPLSPWPPGDGFGTGMIDLGGLELTQVSTFTEICSIQGGVTFYNPSSIPTGFSMLGSYAHTNVAALSGWVLVGRDINSMGSLVQPLDYVLIWTSKNGGHFWQPIAPEGYGIVGIVVTSTADKPSTSAVRCVRTDFMDDSEKVDEPSSVLSVDGVEIYRVRPSRRGVESPCVDVGTFACSTAVPIPTHHSPIRCLKNKHFTRYSSMPTLRQIDAVLKEYSPLIYFHPNEKYLCSSVEFLFSSGAQLFHLENGSTSPATQITTTGSNLPQGRNNSDGSYWISLPTDVNRRKKVIGGDLSSSDVYVHVKPMFGGTFTDLVFWMFYPFNGPATAKLLFLKNIPLGKIGQHEGDWEHMTLRVSNFNGELGRVFFSQHSGGSWIDLPFLEFADGTNKVVGYSALNGHAFYPTPGLVMQGTNAVGIRNDTAKGKSIDTGAIYKIISADYMDGIVTEPTWLNYYGKWGSKVTYRFTKQLRKIIRLMPRRLRRRLKRLIQSIPSELLGEEGPTGPKVKNNWTGPDF</sequence>
<reference evidence="2" key="1">
    <citation type="journal article" date="2016" name="Nature">
        <title>The genome of the seagrass Zostera marina reveals angiosperm adaptation to the sea.</title>
        <authorList>
            <person name="Olsen J.L."/>
            <person name="Rouze P."/>
            <person name="Verhelst B."/>
            <person name="Lin Y.-C."/>
            <person name="Bayer T."/>
            <person name="Collen J."/>
            <person name="Dattolo E."/>
            <person name="De Paoli E."/>
            <person name="Dittami S."/>
            <person name="Maumus F."/>
            <person name="Michel G."/>
            <person name="Kersting A."/>
            <person name="Lauritano C."/>
            <person name="Lohaus R."/>
            <person name="Toepel M."/>
            <person name="Tonon T."/>
            <person name="Vanneste K."/>
            <person name="Amirebrahimi M."/>
            <person name="Brakel J."/>
            <person name="Bostroem C."/>
            <person name="Chovatia M."/>
            <person name="Grimwood J."/>
            <person name="Jenkins J.W."/>
            <person name="Jueterbock A."/>
            <person name="Mraz A."/>
            <person name="Stam W.T."/>
            <person name="Tice H."/>
            <person name="Bornberg-Bauer E."/>
            <person name="Green P.J."/>
            <person name="Pearson G.A."/>
            <person name="Procaccini G."/>
            <person name="Duarte C.M."/>
            <person name="Schmutz J."/>
            <person name="Reusch T.B.H."/>
            <person name="Van de Peer Y."/>
        </authorList>
    </citation>
    <scope>NUCLEOTIDE SEQUENCE [LARGE SCALE GENOMIC DNA]</scope>
    <source>
        <strain evidence="2">cv. Finnish</strain>
    </source>
</reference>
<dbReference type="STRING" id="29655.A0A0K9P0L2"/>
<organism evidence="1 2">
    <name type="scientific">Zostera marina</name>
    <name type="common">Eelgrass</name>
    <dbReference type="NCBI Taxonomy" id="29655"/>
    <lineage>
        <taxon>Eukaryota</taxon>
        <taxon>Viridiplantae</taxon>
        <taxon>Streptophyta</taxon>
        <taxon>Embryophyta</taxon>
        <taxon>Tracheophyta</taxon>
        <taxon>Spermatophyta</taxon>
        <taxon>Magnoliopsida</taxon>
        <taxon>Liliopsida</taxon>
        <taxon>Zosteraceae</taxon>
        <taxon>Zostera</taxon>
    </lineage>
</organism>
<name>A0A0K9P0L2_ZOSMR</name>
<dbReference type="OrthoDB" id="188042at2759"/>
<dbReference type="AlphaFoldDB" id="A0A0K9P0L2"/>
<protein>
    <recommendedName>
        <fullName evidence="3">Vacuolar protein sorting-associated protein 62</fullName>
    </recommendedName>
</protein>
<dbReference type="InterPro" id="IPR009291">
    <property type="entry name" value="Vps62"/>
</dbReference>
<dbReference type="Proteomes" id="UP000036987">
    <property type="component" value="Unassembled WGS sequence"/>
</dbReference>
<dbReference type="EMBL" id="LFYR01001430">
    <property type="protein sequence ID" value="KMZ61767.1"/>
    <property type="molecule type" value="Genomic_DNA"/>
</dbReference>
<accession>A0A0K9P0L2</accession>